<keyword evidence="11 12" id="KW-0349">Heme</keyword>
<evidence type="ECO:0000256" key="2">
    <source>
        <dbReference type="ARBA" id="ARBA00004167"/>
    </source>
</evidence>
<dbReference type="InterPro" id="IPR047146">
    <property type="entry name" value="Cyt_P450_E_CYP52_fungi"/>
</dbReference>
<dbReference type="PROSITE" id="PS00086">
    <property type="entry name" value="CYTOCHROME_P450"/>
    <property type="match status" value="1"/>
</dbReference>
<comment type="caution">
    <text evidence="13">The sequence shown here is derived from an EMBL/GenBank/DDBJ whole genome shotgun (WGS) entry which is preliminary data.</text>
</comment>
<dbReference type="GO" id="GO:0020037">
    <property type="term" value="F:heme binding"/>
    <property type="evidence" value="ECO:0007669"/>
    <property type="project" value="InterPro"/>
</dbReference>
<evidence type="ECO:0000256" key="6">
    <source>
        <dbReference type="ARBA" id="ARBA00022989"/>
    </source>
</evidence>
<dbReference type="PRINTS" id="PR00463">
    <property type="entry name" value="EP450I"/>
</dbReference>
<dbReference type="SUPFAM" id="SSF48264">
    <property type="entry name" value="Cytochrome P450"/>
    <property type="match status" value="1"/>
</dbReference>
<dbReference type="PANTHER" id="PTHR24287">
    <property type="entry name" value="P450, PUTATIVE (EUROFUNG)-RELATED"/>
    <property type="match status" value="1"/>
</dbReference>
<dbReference type="InterPro" id="IPR017972">
    <property type="entry name" value="Cyt_P450_CS"/>
</dbReference>
<keyword evidence="6" id="KW-1133">Transmembrane helix</keyword>
<dbReference type="EMBL" id="JAQOWY010000406">
    <property type="protein sequence ID" value="KAK1842578.1"/>
    <property type="molecule type" value="Genomic_DNA"/>
</dbReference>
<comment type="subcellular location">
    <subcellularLocation>
        <location evidence="2">Membrane</location>
        <topology evidence="2">Single-pass membrane protein</topology>
    </subcellularLocation>
</comment>
<evidence type="ECO:0000313" key="13">
    <source>
        <dbReference type="EMBL" id="KAK1842578.1"/>
    </source>
</evidence>
<evidence type="ECO:0000256" key="5">
    <source>
        <dbReference type="ARBA" id="ARBA00022723"/>
    </source>
</evidence>
<evidence type="ECO:0000313" key="14">
    <source>
        <dbReference type="Proteomes" id="UP001243330"/>
    </source>
</evidence>
<sequence length="475" mass="53544">MIYNRWPLGIDRMWQLWQADERKQLLKTIFEIAEEFPQGVISQFFLFGPRSHNILAPQNIEAILSSNFSDYSFGPRAEIFHQLIGDGIFVQEGAAGKKSRAMLRKHLFSSSSTYGLEKLAEHVENFLARLPLSEQGGVVDLQPLIFDLFMDNSSARLLGRSTYTLKFGENTPESTRNRKFAENFCIASEGLVRRFRCVPFHNMYNPARFRTACIEVRHYVEDFLAEVRSLKPAIVGGRAADSLIEQMAQDGMSDDSIRDHVINVLLAGRDSTASALIWTFRLLARTPRVIDKLRNEVGTVMGQRALASKADLREMPYLAQVIKECLRLYPAIPLNTRQATKTNILPVGGGEDGLSPLLIRKGEVVVISPYVTSRRKEVYGLDASDFRPERWDDPVTTEANAFFSFNGGPRRCLGEQIALKELSFVIVAFLQTFDLIEPAHGEINEKIGAEKQNVGLVLCPTDGCRLFLRRQVLPV</sequence>
<dbReference type="PANTHER" id="PTHR24287:SF18">
    <property type="entry name" value="CYTOCHROME P450 MONOOXYGENASE APDE-RELATED"/>
    <property type="match status" value="1"/>
</dbReference>
<dbReference type="GO" id="GO:0004497">
    <property type="term" value="F:monooxygenase activity"/>
    <property type="evidence" value="ECO:0007669"/>
    <property type="project" value="UniProtKB-KW"/>
</dbReference>
<comment type="similarity">
    <text evidence="3 12">Belongs to the cytochrome P450 family.</text>
</comment>
<dbReference type="InterPro" id="IPR002401">
    <property type="entry name" value="Cyt_P450_E_grp-I"/>
</dbReference>
<evidence type="ECO:0000256" key="4">
    <source>
        <dbReference type="ARBA" id="ARBA00022692"/>
    </source>
</evidence>
<evidence type="ECO:0000256" key="10">
    <source>
        <dbReference type="ARBA" id="ARBA00023136"/>
    </source>
</evidence>
<organism evidence="13 14">
    <name type="scientific">Colletotrichum chrysophilum</name>
    <dbReference type="NCBI Taxonomy" id="1836956"/>
    <lineage>
        <taxon>Eukaryota</taxon>
        <taxon>Fungi</taxon>
        <taxon>Dikarya</taxon>
        <taxon>Ascomycota</taxon>
        <taxon>Pezizomycotina</taxon>
        <taxon>Sordariomycetes</taxon>
        <taxon>Hypocreomycetidae</taxon>
        <taxon>Glomerellales</taxon>
        <taxon>Glomerellaceae</taxon>
        <taxon>Colletotrichum</taxon>
        <taxon>Colletotrichum gloeosporioides species complex</taxon>
    </lineage>
</organism>
<name>A0AAD9A6V0_9PEZI</name>
<dbReference type="InterPro" id="IPR036396">
    <property type="entry name" value="Cyt_P450_sf"/>
</dbReference>
<accession>A0AAD9A6V0</accession>
<evidence type="ECO:0000256" key="8">
    <source>
        <dbReference type="ARBA" id="ARBA00023004"/>
    </source>
</evidence>
<comment type="cofactor">
    <cofactor evidence="1 11">
        <name>heme</name>
        <dbReference type="ChEBI" id="CHEBI:30413"/>
    </cofactor>
</comment>
<feature type="binding site" description="axial binding residue" evidence="11">
    <location>
        <position position="412"/>
    </location>
    <ligand>
        <name>heme</name>
        <dbReference type="ChEBI" id="CHEBI:30413"/>
    </ligand>
    <ligandPart>
        <name>Fe</name>
        <dbReference type="ChEBI" id="CHEBI:18248"/>
    </ligandPart>
</feature>
<evidence type="ECO:0000256" key="12">
    <source>
        <dbReference type="RuleBase" id="RU000461"/>
    </source>
</evidence>
<proteinExistence type="inferred from homology"/>
<dbReference type="GO" id="GO:0016705">
    <property type="term" value="F:oxidoreductase activity, acting on paired donors, with incorporation or reduction of molecular oxygen"/>
    <property type="evidence" value="ECO:0007669"/>
    <property type="project" value="InterPro"/>
</dbReference>
<evidence type="ECO:0000256" key="1">
    <source>
        <dbReference type="ARBA" id="ARBA00001971"/>
    </source>
</evidence>
<evidence type="ECO:0000256" key="11">
    <source>
        <dbReference type="PIRSR" id="PIRSR602401-1"/>
    </source>
</evidence>
<dbReference type="Gene3D" id="1.10.630.10">
    <property type="entry name" value="Cytochrome P450"/>
    <property type="match status" value="1"/>
</dbReference>
<gene>
    <name evidence="13" type="ORF">CCHR01_14804</name>
</gene>
<reference evidence="13" key="1">
    <citation type="submission" date="2023-01" db="EMBL/GenBank/DDBJ databases">
        <title>Colletotrichum chrysophilum M932 genome sequence.</title>
        <authorList>
            <person name="Baroncelli R."/>
        </authorList>
    </citation>
    <scope>NUCLEOTIDE SEQUENCE</scope>
    <source>
        <strain evidence="13">M932</strain>
    </source>
</reference>
<dbReference type="GO" id="GO:0016020">
    <property type="term" value="C:membrane"/>
    <property type="evidence" value="ECO:0007669"/>
    <property type="project" value="UniProtKB-SubCell"/>
</dbReference>
<keyword evidence="7 12" id="KW-0560">Oxidoreductase</keyword>
<keyword evidence="8 11" id="KW-0408">Iron</keyword>
<dbReference type="Pfam" id="PF00067">
    <property type="entry name" value="p450"/>
    <property type="match status" value="1"/>
</dbReference>
<dbReference type="GO" id="GO:0005506">
    <property type="term" value="F:iron ion binding"/>
    <property type="evidence" value="ECO:0007669"/>
    <property type="project" value="InterPro"/>
</dbReference>
<dbReference type="Proteomes" id="UP001243330">
    <property type="component" value="Unassembled WGS sequence"/>
</dbReference>
<protein>
    <submittedName>
        <fullName evidence="13">Cytochrome p450 alkane</fullName>
    </submittedName>
</protein>
<keyword evidence="9 12" id="KW-0503">Monooxygenase</keyword>
<keyword evidence="10" id="KW-0472">Membrane</keyword>
<keyword evidence="4" id="KW-0812">Transmembrane</keyword>
<dbReference type="PRINTS" id="PR00385">
    <property type="entry name" value="P450"/>
</dbReference>
<dbReference type="AlphaFoldDB" id="A0AAD9A6V0"/>
<evidence type="ECO:0000256" key="3">
    <source>
        <dbReference type="ARBA" id="ARBA00010617"/>
    </source>
</evidence>
<evidence type="ECO:0000256" key="7">
    <source>
        <dbReference type="ARBA" id="ARBA00023002"/>
    </source>
</evidence>
<dbReference type="InterPro" id="IPR001128">
    <property type="entry name" value="Cyt_P450"/>
</dbReference>
<keyword evidence="5 11" id="KW-0479">Metal-binding</keyword>
<evidence type="ECO:0000256" key="9">
    <source>
        <dbReference type="ARBA" id="ARBA00023033"/>
    </source>
</evidence>
<keyword evidence="14" id="KW-1185">Reference proteome</keyword>